<evidence type="ECO:0000313" key="3">
    <source>
        <dbReference type="Proteomes" id="UP000178259"/>
    </source>
</evidence>
<dbReference type="AlphaFoldDB" id="A0A1G1Z345"/>
<feature type="transmembrane region" description="Helical" evidence="1">
    <location>
        <begin position="6"/>
        <end position="25"/>
    </location>
</feature>
<keyword evidence="1" id="KW-0472">Membrane</keyword>
<evidence type="ECO:0000313" key="2">
    <source>
        <dbReference type="EMBL" id="OGY58954.1"/>
    </source>
</evidence>
<evidence type="ECO:0000256" key="1">
    <source>
        <dbReference type="SAM" id="Phobius"/>
    </source>
</evidence>
<reference evidence="2 3" key="1">
    <citation type="journal article" date="2016" name="Nat. Commun.">
        <title>Thousands of microbial genomes shed light on interconnected biogeochemical processes in an aquifer system.</title>
        <authorList>
            <person name="Anantharaman K."/>
            <person name="Brown C.T."/>
            <person name="Hug L.A."/>
            <person name="Sharon I."/>
            <person name="Castelle C.J."/>
            <person name="Probst A.J."/>
            <person name="Thomas B.C."/>
            <person name="Singh A."/>
            <person name="Wilkins M.J."/>
            <person name="Karaoz U."/>
            <person name="Brodie E.L."/>
            <person name="Williams K.H."/>
            <person name="Hubbard S.S."/>
            <person name="Banfield J.F."/>
        </authorList>
    </citation>
    <scope>NUCLEOTIDE SEQUENCE [LARGE SCALE GENOMIC DNA]</scope>
</reference>
<name>A0A1G1Z345_9BACT</name>
<comment type="caution">
    <text evidence="2">The sequence shown here is derived from an EMBL/GenBank/DDBJ whole genome shotgun (WGS) entry which is preliminary data.</text>
</comment>
<proteinExistence type="predicted"/>
<keyword evidence="1" id="KW-0812">Transmembrane</keyword>
<gene>
    <name evidence="2" type="ORF">A3E61_02495</name>
</gene>
<sequence length="80" mass="8672">MNKNFYIIATVIGVAVVVGLSFWMMQPNVSAPVENTPVVNTEPQVLTEDTTTSINQSIDGIGLDELDGEFQQVDSDINSL</sequence>
<accession>A0A1G1Z345</accession>
<dbReference type="EMBL" id="MHIW01000008">
    <property type="protein sequence ID" value="OGY58954.1"/>
    <property type="molecule type" value="Genomic_DNA"/>
</dbReference>
<protein>
    <submittedName>
        <fullName evidence="2">Uncharacterized protein</fullName>
    </submittedName>
</protein>
<keyword evidence="1" id="KW-1133">Transmembrane helix</keyword>
<dbReference type="Proteomes" id="UP000178259">
    <property type="component" value="Unassembled WGS sequence"/>
</dbReference>
<organism evidence="2 3">
    <name type="scientific">Candidatus Colwellbacteria bacterium RIFCSPHIGHO2_12_FULL_43_12</name>
    <dbReference type="NCBI Taxonomy" id="1797688"/>
    <lineage>
        <taxon>Bacteria</taxon>
        <taxon>Candidatus Colwelliibacteriota</taxon>
    </lineage>
</organism>